<evidence type="ECO:0000256" key="3">
    <source>
        <dbReference type="ARBA" id="ARBA00022692"/>
    </source>
</evidence>
<feature type="transmembrane region" description="Helical" evidence="9">
    <location>
        <begin position="42"/>
        <end position="64"/>
    </location>
</feature>
<feature type="domain" description="G-protein coupled receptors family 1 profile" evidence="10">
    <location>
        <begin position="53"/>
        <end position="318"/>
    </location>
</feature>
<evidence type="ECO:0000256" key="9">
    <source>
        <dbReference type="SAM" id="Phobius"/>
    </source>
</evidence>
<sequence>MAPANDTVPLVLSATLMAYSDGPGTPADSPYSPLLTGLRTGFIVLTALVIVGGNAFSLTVIRVVDSPRFPPSSKVFLSYVILSDLVYGVFSMIFIAPAALNHWPYGQFLCEASHVVENWICACCVNAAVLVTIDRLLTVLYPLRHATMIPGKWALIIVTAASVIALVLAVSLLTGDVEVAYNNAAVMCLIKWSIGTTPYLIRLVVLGAYTAFIPAGILIGGYAKLYLIARQHACRRAQLQRGAVRASSSRRKILDGPAKGLRALKMCSLIASTFCVAWTPYIAVSFRNYAVKSEAPPLVDFLVNWLCICNSWWDVIIYFLMAKEFRRTALKVVQNCWLKNKPNYSNGLRVSSVAES</sequence>
<feature type="transmembrane region" description="Helical" evidence="9">
    <location>
        <begin position="153"/>
        <end position="173"/>
    </location>
</feature>
<keyword evidence="2" id="KW-1003">Cell membrane</keyword>
<keyword evidence="6 9" id="KW-0472">Membrane</keyword>
<evidence type="ECO:0000256" key="4">
    <source>
        <dbReference type="ARBA" id="ARBA00022989"/>
    </source>
</evidence>
<keyword evidence="11" id="KW-1185">Reference proteome</keyword>
<keyword evidence="3 9" id="KW-0812">Transmembrane</keyword>
<evidence type="ECO:0000313" key="12">
    <source>
        <dbReference type="RefSeq" id="XP_022109004.1"/>
    </source>
</evidence>
<protein>
    <submittedName>
        <fullName evidence="12">5-hydroxytryptamine receptor 6-like</fullName>
    </submittedName>
</protein>
<evidence type="ECO:0000256" key="6">
    <source>
        <dbReference type="ARBA" id="ARBA00023136"/>
    </source>
</evidence>
<dbReference type="GO" id="GO:0005886">
    <property type="term" value="C:plasma membrane"/>
    <property type="evidence" value="ECO:0007669"/>
    <property type="project" value="UniProtKB-SubCell"/>
</dbReference>
<name>A0A8B7ZUA6_ACAPL</name>
<accession>A0A8B7ZUA6</accession>
<keyword evidence="8" id="KW-0807">Transducer</keyword>
<dbReference type="PROSITE" id="PS50262">
    <property type="entry name" value="G_PROTEIN_RECEP_F1_2"/>
    <property type="match status" value="1"/>
</dbReference>
<dbReference type="Pfam" id="PF00001">
    <property type="entry name" value="7tm_1"/>
    <property type="match status" value="1"/>
</dbReference>
<reference evidence="12" key="1">
    <citation type="submission" date="2025-08" db="UniProtKB">
        <authorList>
            <consortium name="RefSeq"/>
        </authorList>
    </citation>
    <scope>IDENTIFICATION</scope>
</reference>
<dbReference type="AlphaFoldDB" id="A0A8B7ZUA6"/>
<keyword evidence="5" id="KW-0297">G-protein coupled receptor</keyword>
<keyword evidence="4 9" id="KW-1133">Transmembrane helix</keyword>
<dbReference type="InterPro" id="IPR050569">
    <property type="entry name" value="TAAR"/>
</dbReference>
<dbReference type="InterPro" id="IPR017452">
    <property type="entry name" value="GPCR_Rhodpsn_7TM"/>
</dbReference>
<feature type="transmembrane region" description="Helical" evidence="9">
    <location>
        <begin position="260"/>
        <end position="281"/>
    </location>
</feature>
<organism evidence="11 12">
    <name type="scientific">Acanthaster planci</name>
    <name type="common">Crown-of-thorns starfish</name>
    <dbReference type="NCBI Taxonomy" id="133434"/>
    <lineage>
        <taxon>Eukaryota</taxon>
        <taxon>Metazoa</taxon>
        <taxon>Echinodermata</taxon>
        <taxon>Eleutherozoa</taxon>
        <taxon>Asterozoa</taxon>
        <taxon>Asteroidea</taxon>
        <taxon>Valvatacea</taxon>
        <taxon>Valvatida</taxon>
        <taxon>Acanthasteridae</taxon>
        <taxon>Acanthaster</taxon>
    </lineage>
</organism>
<comment type="subcellular location">
    <subcellularLocation>
        <location evidence="1">Cell membrane</location>
        <topology evidence="1">Multi-pass membrane protein</topology>
    </subcellularLocation>
</comment>
<evidence type="ECO:0000256" key="7">
    <source>
        <dbReference type="ARBA" id="ARBA00023170"/>
    </source>
</evidence>
<feature type="transmembrane region" description="Helical" evidence="9">
    <location>
        <begin position="301"/>
        <end position="321"/>
    </location>
</feature>
<dbReference type="OrthoDB" id="9615015at2759"/>
<feature type="transmembrane region" description="Helical" evidence="9">
    <location>
        <begin position="76"/>
        <end position="99"/>
    </location>
</feature>
<dbReference type="Gene3D" id="1.20.1070.10">
    <property type="entry name" value="Rhodopsin 7-helix transmembrane proteins"/>
    <property type="match status" value="1"/>
</dbReference>
<evidence type="ECO:0000256" key="5">
    <source>
        <dbReference type="ARBA" id="ARBA00023040"/>
    </source>
</evidence>
<dbReference type="Proteomes" id="UP000694845">
    <property type="component" value="Unplaced"/>
</dbReference>
<dbReference type="SUPFAM" id="SSF81321">
    <property type="entry name" value="Family A G protein-coupled receptor-like"/>
    <property type="match status" value="1"/>
</dbReference>
<proteinExistence type="predicted"/>
<dbReference type="CDD" id="cd00637">
    <property type="entry name" value="7tm_classA_rhodopsin-like"/>
    <property type="match status" value="1"/>
</dbReference>
<dbReference type="InterPro" id="IPR000276">
    <property type="entry name" value="GPCR_Rhodpsn"/>
</dbReference>
<dbReference type="PANTHER" id="PTHR24249">
    <property type="entry name" value="HISTAMINE RECEPTOR-RELATED G-PROTEIN COUPLED RECEPTOR"/>
    <property type="match status" value="1"/>
</dbReference>
<dbReference type="RefSeq" id="XP_022109004.1">
    <property type="nucleotide sequence ID" value="XM_022253312.1"/>
</dbReference>
<feature type="transmembrane region" description="Helical" evidence="9">
    <location>
        <begin position="199"/>
        <end position="223"/>
    </location>
</feature>
<gene>
    <name evidence="12" type="primary">LOC110989152</name>
</gene>
<evidence type="ECO:0000256" key="2">
    <source>
        <dbReference type="ARBA" id="ARBA00022475"/>
    </source>
</evidence>
<evidence type="ECO:0000256" key="8">
    <source>
        <dbReference type="ARBA" id="ARBA00023224"/>
    </source>
</evidence>
<dbReference type="GeneID" id="110989152"/>
<keyword evidence="7" id="KW-0675">Receptor</keyword>
<dbReference type="OMA" id="WICACCV"/>
<dbReference type="GO" id="GO:0004930">
    <property type="term" value="F:G protein-coupled receptor activity"/>
    <property type="evidence" value="ECO:0007669"/>
    <property type="project" value="UniProtKB-KW"/>
</dbReference>
<evidence type="ECO:0000256" key="1">
    <source>
        <dbReference type="ARBA" id="ARBA00004651"/>
    </source>
</evidence>
<dbReference type="KEGG" id="aplc:110989152"/>
<evidence type="ECO:0000313" key="11">
    <source>
        <dbReference type="Proteomes" id="UP000694845"/>
    </source>
</evidence>
<evidence type="ECO:0000259" key="10">
    <source>
        <dbReference type="PROSITE" id="PS50262"/>
    </source>
</evidence>
<dbReference type="PRINTS" id="PR00237">
    <property type="entry name" value="GPCRRHODOPSN"/>
</dbReference>